<evidence type="ECO:0000256" key="9">
    <source>
        <dbReference type="ARBA" id="ARBA00015636"/>
    </source>
</evidence>
<keyword evidence="26" id="KW-0539">Nucleus</keyword>
<evidence type="ECO:0000256" key="26">
    <source>
        <dbReference type="ARBA" id="ARBA00023242"/>
    </source>
</evidence>
<dbReference type="InterPro" id="IPR038578">
    <property type="entry name" value="GT29-like_sf"/>
</dbReference>
<evidence type="ECO:0000256" key="10">
    <source>
        <dbReference type="ARBA" id="ARBA00022490"/>
    </source>
</evidence>
<evidence type="ECO:0000256" key="8">
    <source>
        <dbReference type="ARBA" id="ARBA00012520"/>
    </source>
</evidence>
<evidence type="ECO:0000256" key="25">
    <source>
        <dbReference type="ARBA" id="ARBA00023187"/>
    </source>
</evidence>
<dbReference type="GO" id="GO:0140932">
    <property type="term" value="F:5'-(N(7)-methyl 5'-triphosphoguanosine)-[mRNA] diphosphatase activity"/>
    <property type="evidence" value="ECO:0007669"/>
    <property type="project" value="UniProtKB-EC"/>
</dbReference>
<dbReference type="GO" id="GO:0005634">
    <property type="term" value="C:nucleus"/>
    <property type="evidence" value="ECO:0007669"/>
    <property type="project" value="UniProtKB-SubCell"/>
</dbReference>
<evidence type="ECO:0000256" key="16">
    <source>
        <dbReference type="ARBA" id="ARBA00022801"/>
    </source>
</evidence>
<dbReference type="InterPro" id="IPR036265">
    <property type="entry name" value="HIT-like_sf"/>
</dbReference>
<proteinExistence type="inferred from homology"/>
<dbReference type="Pfam" id="PF00777">
    <property type="entry name" value="Glyco_transf_29"/>
    <property type="match status" value="2"/>
</dbReference>
<dbReference type="InterPro" id="IPR051142">
    <property type="entry name" value="Glycosyltransferase_29"/>
</dbReference>
<dbReference type="Gene3D" id="3.30.428.10">
    <property type="entry name" value="HIT-like"/>
    <property type="match status" value="1"/>
</dbReference>
<evidence type="ECO:0000256" key="5">
    <source>
        <dbReference type="ARBA" id="ARBA00006003"/>
    </source>
</evidence>
<dbReference type="GO" id="GO:0008380">
    <property type="term" value="P:RNA splicing"/>
    <property type="evidence" value="ECO:0007669"/>
    <property type="project" value="UniProtKB-KW"/>
</dbReference>
<dbReference type="GO" id="GO:0008118">
    <property type="term" value="F:N-acetyllactosaminide alpha-2,3-sialyltransferase activity"/>
    <property type="evidence" value="ECO:0007669"/>
    <property type="project" value="UniProtKB-EC"/>
</dbReference>
<keyword evidence="18 52" id="KW-1133">Transmembrane helix</keyword>
<dbReference type="PROSITE" id="PS00892">
    <property type="entry name" value="HIT_1"/>
    <property type="match status" value="1"/>
</dbReference>
<keyword evidence="16" id="KW-0378">Hydrolase</keyword>
<comment type="pathway">
    <text evidence="4">Protein modification; protein glycosylation.</text>
</comment>
<reference evidence="53" key="1">
    <citation type="submission" date="2019-04" db="EMBL/GenBank/DDBJ databases">
        <authorList>
            <person name="Alioto T."/>
            <person name="Alioto T."/>
        </authorList>
    </citation>
    <scope>NUCLEOTIDE SEQUENCE [LARGE SCALE GENOMIC DNA]</scope>
</reference>
<comment type="subcellular location">
    <subcellularLocation>
        <location evidence="3">Cytoplasm</location>
    </subcellularLocation>
    <subcellularLocation>
        <location evidence="2">Golgi apparatus</location>
        <location evidence="2">Golgi stack membrane</location>
        <topology evidence="2">Single-pass type II membrane protein</topology>
    </subcellularLocation>
    <subcellularLocation>
        <location evidence="1">Nucleus</location>
    </subcellularLocation>
</comment>
<dbReference type="EC" id="2.4.3.2" evidence="34"/>
<evidence type="ECO:0000256" key="29">
    <source>
        <dbReference type="ARBA" id="ARBA00030609"/>
    </source>
</evidence>
<comment type="subunit">
    <text evidence="7">Homodimer. Associates with components of the exosome multienzyme ribonuclease complex, such as EXOSC3 and EXOSC4. Interacts with NDOR1.</text>
</comment>
<evidence type="ECO:0000313" key="53">
    <source>
        <dbReference type="EMBL" id="VTJ71414.1"/>
    </source>
</evidence>
<dbReference type="GO" id="GO:0009247">
    <property type="term" value="P:glycolipid biosynthetic process"/>
    <property type="evidence" value="ECO:0007669"/>
    <property type="project" value="TreeGrafter"/>
</dbReference>
<evidence type="ECO:0000256" key="49">
    <source>
        <dbReference type="ARBA" id="ARBA00076532"/>
    </source>
</evidence>
<evidence type="ECO:0000256" key="33">
    <source>
        <dbReference type="ARBA" id="ARBA00036292"/>
    </source>
</evidence>
<dbReference type="PANTHER" id="PTHR13713">
    <property type="entry name" value="SIALYLTRANSFERASE"/>
    <property type="match status" value="1"/>
</dbReference>
<dbReference type="Gene3D" id="3.30.200.40">
    <property type="entry name" value="Scavenger mRNA decapping enzyme, N-terminal domain"/>
    <property type="match status" value="1"/>
</dbReference>
<comment type="catalytic activity">
    <reaction evidence="39">
        <text>a neolactoside nLc4Cer(d18:1(4E)) + CMP-N-acetyl-beta-neuraminate = a neolactoside IV(3)-alpha-NeuAc-nLc4Cer(d18:1(4E)) + CMP + H(+)</text>
        <dbReference type="Rhea" id="RHEA:18913"/>
        <dbReference type="ChEBI" id="CHEBI:15378"/>
        <dbReference type="ChEBI" id="CHEBI:17006"/>
        <dbReference type="ChEBI" id="CHEBI:57812"/>
        <dbReference type="ChEBI" id="CHEBI:58665"/>
        <dbReference type="ChEBI" id="CHEBI:60377"/>
        <dbReference type="EC" id="2.4.3.6"/>
    </reaction>
    <physiologicalReaction direction="left-to-right" evidence="39">
        <dbReference type="Rhea" id="RHEA:18914"/>
    </physiologicalReaction>
</comment>
<evidence type="ECO:0000256" key="43">
    <source>
        <dbReference type="ARBA" id="ARBA00051076"/>
    </source>
</evidence>
<dbReference type="Pfam" id="PF05652">
    <property type="entry name" value="DcpS"/>
    <property type="match status" value="1"/>
</dbReference>
<evidence type="ECO:0000256" key="24">
    <source>
        <dbReference type="ARBA" id="ARBA00023180"/>
    </source>
</evidence>
<evidence type="ECO:0000256" key="22">
    <source>
        <dbReference type="ARBA" id="ARBA00023136"/>
    </source>
</evidence>
<name>A0A5E4BP23_MARMO</name>
<keyword evidence="21" id="KW-0443">Lipid metabolism</keyword>
<dbReference type="Gene3D" id="3.90.1480.20">
    <property type="entry name" value="Glycosyl transferase family 29"/>
    <property type="match status" value="2"/>
</dbReference>
<keyword evidence="10" id="KW-0963">Cytoplasm</keyword>
<evidence type="ECO:0000256" key="13">
    <source>
        <dbReference type="ARBA" id="ARBA00022676"/>
    </source>
</evidence>
<dbReference type="FunFam" id="3.90.1480.20:FF:000005">
    <property type="entry name" value="ST3 beta-galactoside alpha-2,3-sialyltransferase 4"/>
    <property type="match status" value="2"/>
</dbReference>
<dbReference type="Pfam" id="PF11969">
    <property type="entry name" value="DcpS_C"/>
    <property type="match status" value="1"/>
</dbReference>
<evidence type="ECO:0000256" key="36">
    <source>
        <dbReference type="ARBA" id="ARBA00042448"/>
    </source>
</evidence>
<evidence type="ECO:0000256" key="28">
    <source>
        <dbReference type="ARBA" id="ARBA00030042"/>
    </source>
</evidence>
<evidence type="ECO:0000256" key="20">
    <source>
        <dbReference type="ARBA" id="ARBA00023034"/>
    </source>
</evidence>
<evidence type="ECO:0000256" key="11">
    <source>
        <dbReference type="ARBA" id="ARBA00022553"/>
    </source>
</evidence>
<evidence type="ECO:0000256" key="3">
    <source>
        <dbReference type="ARBA" id="ARBA00004496"/>
    </source>
</evidence>
<dbReference type="GO" id="GO:0003836">
    <property type="term" value="F:beta-galactoside (CMP) alpha-2,3-sialyltransferase activity"/>
    <property type="evidence" value="ECO:0007669"/>
    <property type="project" value="UniProtKB-EC"/>
</dbReference>
<evidence type="ECO:0000256" key="50">
    <source>
        <dbReference type="ARBA" id="ARBA00081234"/>
    </source>
</evidence>
<evidence type="ECO:0000256" key="48">
    <source>
        <dbReference type="ARBA" id="ARBA00076295"/>
    </source>
</evidence>
<evidence type="ECO:0000256" key="31">
    <source>
        <dbReference type="ARBA" id="ARBA00030830"/>
    </source>
</evidence>
<dbReference type="PANTHER" id="PTHR13713:SF57">
    <property type="entry name" value="CMP-N-ACETYLNEURAMINATE-BETA-GALACTOSAMIDE-ALPHA-2,3-SIALYLTRANSFERASE 4"/>
    <property type="match status" value="1"/>
</dbReference>
<keyword evidence="17" id="KW-0735">Signal-anchor</keyword>
<accession>A0A5E4BP23</accession>
<dbReference type="InterPro" id="IPR001675">
    <property type="entry name" value="Glyco_trans_29"/>
</dbReference>
<comment type="catalytic activity">
    <reaction evidence="44">
        <text>a beta-D-galactosyl-(1-&gt;3)-N-acetyl-beta-D-galactosaminyl derivative + CMP-N-acetyl-beta-neuraminate = an N-acetyl-alpha-neuraminyl-(2-&gt;3)-beta-D-galactosyl-(1-&gt;3)-N-acetyl-beta-D-galactosaminyl derivative + CMP + H(+)</text>
        <dbReference type="Rhea" id="RHEA:52380"/>
        <dbReference type="ChEBI" id="CHEBI:15378"/>
        <dbReference type="ChEBI" id="CHEBI:57812"/>
        <dbReference type="ChEBI" id="CHEBI:60377"/>
        <dbReference type="ChEBI" id="CHEBI:136588"/>
        <dbReference type="ChEBI" id="CHEBI:136589"/>
        <dbReference type="EC" id="2.4.3.2"/>
    </reaction>
    <physiologicalReaction direction="left-to-right" evidence="44">
        <dbReference type="Rhea" id="RHEA:52381"/>
    </physiologicalReaction>
</comment>
<keyword evidence="12" id="KW-0507">mRNA processing</keyword>
<evidence type="ECO:0000256" key="45">
    <source>
        <dbReference type="ARBA" id="ARBA00052660"/>
    </source>
</evidence>
<evidence type="ECO:0000256" key="37">
    <source>
        <dbReference type="ARBA" id="ARBA00043673"/>
    </source>
</evidence>
<comment type="catalytic activity">
    <reaction evidence="40">
        <text>a 5'-end (N(7)-methyl 5'-triphosphoguanosine)-ribonucleoside in mRNA + H2O = N(7)-methyl-GMP + a 5'-end diphospho-ribonucleoside in mRNA + 2 H(+)</text>
        <dbReference type="Rhea" id="RHEA:65388"/>
        <dbReference type="Rhea" id="RHEA-COMP:17165"/>
        <dbReference type="Rhea" id="RHEA-COMP:17167"/>
        <dbReference type="ChEBI" id="CHEBI:15377"/>
        <dbReference type="ChEBI" id="CHEBI:15378"/>
        <dbReference type="ChEBI" id="CHEBI:58285"/>
        <dbReference type="ChEBI" id="CHEBI:156461"/>
        <dbReference type="ChEBI" id="CHEBI:167616"/>
        <dbReference type="EC" id="3.6.1.59"/>
    </reaction>
</comment>
<dbReference type="EC" id="2.4.3.4" evidence="35"/>
<dbReference type="EMBL" id="CABDUW010000560">
    <property type="protein sequence ID" value="VTJ71414.1"/>
    <property type="molecule type" value="Genomic_DNA"/>
</dbReference>
<evidence type="ECO:0000256" key="17">
    <source>
        <dbReference type="ARBA" id="ARBA00022968"/>
    </source>
</evidence>
<evidence type="ECO:0000256" key="15">
    <source>
        <dbReference type="ARBA" id="ARBA00022692"/>
    </source>
</evidence>
<evidence type="ECO:0000256" key="46">
    <source>
        <dbReference type="ARBA" id="ARBA00072813"/>
    </source>
</evidence>
<keyword evidence="11" id="KW-0597">Phosphoprotein</keyword>
<evidence type="ECO:0000256" key="51">
    <source>
        <dbReference type="ARBA" id="ARBA00082801"/>
    </source>
</evidence>
<evidence type="ECO:0000256" key="42">
    <source>
        <dbReference type="ARBA" id="ARBA00049726"/>
    </source>
</evidence>
<comment type="catalytic activity">
    <reaction evidence="37">
        <text>a ganglioside GA1 (d18:1(4E)) + CMP-N-acetyl-beta-neuraminate = a ganglioside GM1b (d18:1(4E)) + CMP + H(+)</text>
        <dbReference type="Rhea" id="RHEA:47560"/>
        <dbReference type="ChEBI" id="CHEBI:15378"/>
        <dbReference type="ChEBI" id="CHEBI:27938"/>
        <dbReference type="ChEBI" id="CHEBI:57812"/>
        <dbReference type="ChEBI" id="CHEBI:60377"/>
        <dbReference type="ChEBI" id="CHEBI:78568"/>
    </reaction>
    <physiologicalReaction direction="left-to-right" evidence="37">
        <dbReference type="Rhea" id="RHEA:47561"/>
    </physiologicalReaction>
</comment>
<evidence type="ECO:0000256" key="19">
    <source>
        <dbReference type="ARBA" id="ARBA00022990"/>
    </source>
</evidence>
<evidence type="ECO:0000256" key="6">
    <source>
        <dbReference type="ARBA" id="ARBA00010208"/>
    </source>
</evidence>
<keyword evidence="13" id="KW-0328">Glycosyltransferase</keyword>
<keyword evidence="24" id="KW-0325">Glycoprotein</keyword>
<evidence type="ECO:0000256" key="2">
    <source>
        <dbReference type="ARBA" id="ARBA00004447"/>
    </source>
</evidence>
<dbReference type="Gene3D" id="3.30.2240.10">
    <property type="entry name" value="mRNA decapping enzyme DcpS N-terminal domain"/>
    <property type="match status" value="1"/>
</dbReference>
<evidence type="ECO:0000256" key="38">
    <source>
        <dbReference type="ARBA" id="ARBA00043773"/>
    </source>
</evidence>
<dbReference type="GO" id="GO:0000340">
    <property type="term" value="F:RNA 7-methylguanosine cap binding"/>
    <property type="evidence" value="ECO:0007669"/>
    <property type="project" value="UniProtKB-ARBA"/>
</dbReference>
<dbReference type="SUPFAM" id="SSF102860">
    <property type="entry name" value="mRNA decapping enzyme DcpS N-terminal domain"/>
    <property type="match status" value="1"/>
</dbReference>
<dbReference type="FunFam" id="3.30.428.10:FF:000006">
    <property type="entry name" value="m7GpppX diphosphatase"/>
    <property type="match status" value="1"/>
</dbReference>
<evidence type="ECO:0000256" key="47">
    <source>
        <dbReference type="ARBA" id="ARBA00075868"/>
    </source>
</evidence>
<evidence type="ECO:0000256" key="27">
    <source>
        <dbReference type="ARBA" id="ARBA00029885"/>
    </source>
</evidence>
<comment type="catalytic activity">
    <reaction evidence="43">
        <text>a neolactoside nLc4Cer + CMP-N-acetyl-beta-neuraminate = a neolactoside IV(3)-alpha-NeuAc-nLc4Cer + CMP + H(+)</text>
        <dbReference type="Rhea" id="RHEA:65432"/>
        <dbReference type="ChEBI" id="CHEBI:15378"/>
        <dbReference type="ChEBI" id="CHEBI:57812"/>
        <dbReference type="ChEBI" id="CHEBI:60377"/>
        <dbReference type="ChEBI" id="CHEBI:90376"/>
        <dbReference type="ChEBI" id="CHEBI:90390"/>
    </reaction>
    <physiologicalReaction direction="left-to-right" evidence="43">
        <dbReference type="Rhea" id="RHEA:65433"/>
    </physiologicalReaction>
</comment>
<evidence type="ECO:0000256" key="30">
    <source>
        <dbReference type="ARBA" id="ARBA00030789"/>
    </source>
</evidence>
<evidence type="ECO:0000256" key="35">
    <source>
        <dbReference type="ARBA" id="ARBA00039107"/>
    </source>
</evidence>
<keyword evidence="22 52" id="KW-0472">Membrane</keyword>
<evidence type="ECO:0000256" key="18">
    <source>
        <dbReference type="ARBA" id="ARBA00022989"/>
    </source>
</evidence>
<evidence type="ECO:0000256" key="41">
    <source>
        <dbReference type="ARBA" id="ARBA00049294"/>
    </source>
</evidence>
<keyword evidence="25" id="KW-0508">mRNA splicing</keyword>
<comment type="similarity">
    <text evidence="5">Belongs to the glycosyltransferase 29 family.</text>
</comment>
<keyword evidence="23" id="KW-1015">Disulfide bond</keyword>
<comment type="catalytic activity">
    <reaction evidence="38">
        <text>a ganglioside GM1 (d18:1(4E)) + CMP-N-acetyl-beta-neuraminate = a ganglioside GD1a (d18:1(4E)) + CMP + H(+)</text>
        <dbReference type="Rhea" id="RHEA:18021"/>
        <dbReference type="ChEBI" id="CHEBI:15378"/>
        <dbReference type="ChEBI" id="CHEBI:57812"/>
        <dbReference type="ChEBI" id="CHEBI:60377"/>
        <dbReference type="ChEBI" id="CHEBI:77709"/>
        <dbReference type="ChEBI" id="CHEBI:78445"/>
        <dbReference type="EC" id="2.4.3.2"/>
    </reaction>
    <physiologicalReaction direction="left-to-right" evidence="38">
        <dbReference type="Rhea" id="RHEA:18022"/>
    </physiologicalReaction>
</comment>
<sequence length="833" mass="95414">MVNEDSGDGNGEDAVVILEKTPFQVEQVAQLLKGTPELQLQFSNDIYSTYHLFPPRQLSDVKTTVVYPATEKHLQKYLRQDLHLIQETGDDYKNITLPHLESQSLGIQWVYNILDKKAEADRIIYENPDPSDGFVLIPDLKWNQQQLDDLYLIAICHRRGIKSLRDLTQEHLPLLRNILLEGQEAIMQRYQVKADHLRVYLHYLPSYYHLHVHFTALGFEAPGSSVERAHLLAQRIGAVRGTALPRPAPPARVARGSRDDSSPQEPCYLLRNMISKSRWKLLAMLALVLVVMVWYSISREDKYIELFYFPIPEKKEPCFQGEAERKASKIFGNHSRDQPIFLQLKDYFWVKTPSAYELPYGTKGSEDLLLRVLAITSYSIPESIQSLKCRRCVVVGNGHRLRNSSLGDAINKYDVVIRLNNAPVAGYEGDVGSKTTMRLFYPESAHFDPKVENNPDTLLVLVAFKAMDFHWIETILSDKKRVRKGFWKQPPLIWDVNPKQIRILNPFFMEIAADKLLSLPMQQPRKIKQVTMGCFYFPIPEKKEPCFQGEAERKASKIFGNHSRDQPIFLQLKDYFWVKTPSAYELPYGTKGSEDLLLRVLAITSYSIPESIQSLKCRRCVVVGNGHRLRNSSLGDAINKYDVVIRLNNAPVAGYEGDVGSKTTMRLFYPESAHFDPKVENNPDTLLVLVAFKAMDFHWIETILSDKKRVRKGFWKQPPLIWDVNPKQIRILNPFFMEIAADKLLSLPMQQPRKIKQKPTTGLLAITLALHLCDSVHIAGFGYPDAYNKKQTIHYYEQITLKSMAGSGHNVSQEALAIKRMLEIGAVKNLTYF</sequence>
<dbReference type="FunFam" id="3.30.200.40:FF:000001">
    <property type="entry name" value="m7GpppX diphosphatase"/>
    <property type="match status" value="1"/>
</dbReference>
<keyword evidence="15 52" id="KW-0812">Transmembrane</keyword>
<evidence type="ECO:0000256" key="21">
    <source>
        <dbReference type="ARBA" id="ARBA00023098"/>
    </source>
</evidence>
<dbReference type="AlphaFoldDB" id="A0A5E4BP23"/>
<dbReference type="InterPro" id="IPR019808">
    <property type="entry name" value="Histidine_triad_CS"/>
</dbReference>
<dbReference type="EC" id="3.6.1.59" evidence="8"/>
<keyword evidence="20" id="KW-0333">Golgi apparatus</keyword>
<evidence type="ECO:0000256" key="1">
    <source>
        <dbReference type="ARBA" id="ARBA00004123"/>
    </source>
</evidence>
<comment type="caution">
    <text evidence="53">The sequence shown here is derived from an EMBL/GenBank/DDBJ whole genome shotgun (WGS) entry which is preliminary data.</text>
</comment>
<dbReference type="CDD" id="cd23982">
    <property type="entry name" value="GT29_ST3GAL4"/>
    <property type="match status" value="1"/>
</dbReference>
<dbReference type="InterPro" id="IPR011145">
    <property type="entry name" value="Scavenger_mRNA_decap_enz_N"/>
</dbReference>
<dbReference type="GO" id="GO:0006397">
    <property type="term" value="P:mRNA processing"/>
    <property type="evidence" value="ECO:0007669"/>
    <property type="project" value="UniProtKB-KW"/>
</dbReference>
<dbReference type="GO" id="GO:0032580">
    <property type="term" value="C:Golgi cisterna membrane"/>
    <property type="evidence" value="ECO:0007669"/>
    <property type="project" value="UniProtKB-SubCell"/>
</dbReference>
<keyword evidence="14" id="KW-0808">Transferase</keyword>
<evidence type="ECO:0000313" key="54">
    <source>
        <dbReference type="Proteomes" id="UP000335636"/>
    </source>
</evidence>
<evidence type="ECO:0000256" key="40">
    <source>
        <dbReference type="ARBA" id="ARBA00048222"/>
    </source>
</evidence>
<organism evidence="53 54">
    <name type="scientific">Marmota monax</name>
    <name type="common">Woodchuck</name>
    <dbReference type="NCBI Taxonomy" id="9995"/>
    <lineage>
        <taxon>Eukaryota</taxon>
        <taxon>Metazoa</taxon>
        <taxon>Chordata</taxon>
        <taxon>Craniata</taxon>
        <taxon>Vertebrata</taxon>
        <taxon>Euteleostomi</taxon>
        <taxon>Mammalia</taxon>
        <taxon>Eutheria</taxon>
        <taxon>Euarchontoglires</taxon>
        <taxon>Glires</taxon>
        <taxon>Rodentia</taxon>
        <taxon>Sciuromorpha</taxon>
        <taxon>Sciuridae</taxon>
        <taxon>Xerinae</taxon>
        <taxon>Marmotini</taxon>
        <taxon>Marmota</taxon>
    </lineage>
</organism>
<dbReference type="Proteomes" id="UP000335636">
    <property type="component" value="Unassembled WGS sequence"/>
</dbReference>
<protein>
    <recommendedName>
        <fullName evidence="46">CMP-N-acetylneuraminate-beta-galactosamide-alpha-2,3-sialyltransferase 4</fullName>
        <ecNumber evidence="34">2.4.3.2</ecNumber>
        <ecNumber evidence="35">2.4.3.4</ecNumber>
        <ecNumber evidence="42">2.4.3.6</ecNumber>
        <ecNumber evidence="8">3.6.1.59</ecNumber>
    </recommendedName>
    <alternativeName>
        <fullName evidence="47">Alpha 2,3-sialyltransferase IV</fullName>
    </alternativeName>
    <alternativeName>
        <fullName evidence="32">DCS-1</fullName>
    </alternativeName>
    <alternativeName>
        <fullName evidence="29">Decapping scavenger enzyme</fullName>
    </alternativeName>
    <alternativeName>
        <fullName evidence="36">Gal-beta-1,3-GalNAc-alpha-2,3-sialyltransferase</fullName>
    </alternativeName>
    <alternativeName>
        <fullName evidence="49">Gal-beta-1,4-GlcNAc-alpha-2,3-sialyltransferase</fullName>
    </alternativeName>
    <alternativeName>
        <fullName evidence="30">Hint-related 7meGMP-directed hydrolase</fullName>
    </alternativeName>
    <alternativeName>
        <fullName evidence="28">Histidine triad nucleotide-binding protein 5</fullName>
    </alternativeName>
    <alternativeName>
        <fullName evidence="31">Histidine triad protein member 5</fullName>
    </alternativeName>
    <alternativeName>
        <fullName evidence="48">N-acetyllactosaminide alpha-2,3-sialyltransferase</fullName>
    </alternativeName>
    <alternativeName>
        <fullName evidence="50">ST3Gal IV</fullName>
    </alternativeName>
    <alternativeName>
        <fullName evidence="27">Scavenger mRNA-decapping enzyme DcpS</fullName>
    </alternativeName>
    <alternativeName>
        <fullName evidence="51">Sialyltransferase 4C</fullName>
    </alternativeName>
    <alternativeName>
        <fullName evidence="9">m7GpppX diphosphatase</fullName>
    </alternativeName>
</protein>
<comment type="catalytic activity">
    <reaction evidence="41">
        <text>a beta-D-galactosyl-(1-&gt;4)-N-acetyl-beta-D-glucosaminyl derivative + CMP-N-acetyl-beta-neuraminate = an N-acetyl-alpha-neuraminyl-(2-&gt;3)-beta-D-galactosyl-(1-&gt;4)-N-acetyl-beta-D-glucosaminyl derivative + CMP + H(+)</text>
        <dbReference type="Rhea" id="RHEA:52316"/>
        <dbReference type="ChEBI" id="CHEBI:15378"/>
        <dbReference type="ChEBI" id="CHEBI:57812"/>
        <dbReference type="ChEBI" id="CHEBI:60377"/>
        <dbReference type="ChEBI" id="CHEBI:133507"/>
        <dbReference type="ChEBI" id="CHEBI:136545"/>
        <dbReference type="EC" id="2.4.3.6"/>
    </reaction>
    <physiologicalReaction direction="left-to-right" evidence="41">
        <dbReference type="Rhea" id="RHEA:52317"/>
    </physiologicalReaction>
</comment>
<dbReference type="SUPFAM" id="SSF54197">
    <property type="entry name" value="HIT-like"/>
    <property type="match status" value="1"/>
</dbReference>
<gene>
    <name evidence="53" type="ORF">MONAX_5E001362</name>
</gene>
<keyword evidence="54" id="KW-1185">Reference proteome</keyword>
<evidence type="ECO:0000256" key="39">
    <source>
        <dbReference type="ARBA" id="ARBA00048162"/>
    </source>
</evidence>
<evidence type="ECO:0000256" key="23">
    <source>
        <dbReference type="ARBA" id="ARBA00023157"/>
    </source>
</evidence>
<comment type="catalytic activity">
    <reaction evidence="33">
        <text>a beta-D-galactosyl-(1-&gt;3)-N-acetyl-alpha-D-galactosaminyl derivative + CMP-N-acetyl-beta-neuraminate = an N-acetyl-alpha-neuraminyl-(2-&gt;3)-beta-D-galactosyl-(1-&gt;3)-N-acetyl-alpha-D-galactosaminyl derivative + CMP + H(+)</text>
        <dbReference type="Rhea" id="RHEA:21616"/>
        <dbReference type="ChEBI" id="CHEBI:15378"/>
        <dbReference type="ChEBI" id="CHEBI:57812"/>
        <dbReference type="ChEBI" id="CHEBI:60377"/>
        <dbReference type="ChEBI" id="CHEBI:133470"/>
        <dbReference type="ChEBI" id="CHEBI:139596"/>
        <dbReference type="EC" id="2.4.3.4"/>
    </reaction>
    <physiologicalReaction direction="left-to-right" evidence="33">
        <dbReference type="Rhea" id="RHEA:21617"/>
    </physiologicalReaction>
</comment>
<evidence type="ECO:0000256" key="4">
    <source>
        <dbReference type="ARBA" id="ARBA00004922"/>
    </source>
</evidence>
<evidence type="ECO:0000256" key="7">
    <source>
        <dbReference type="ARBA" id="ARBA00011140"/>
    </source>
</evidence>
<feature type="transmembrane region" description="Helical" evidence="52">
    <location>
        <begin position="279"/>
        <end position="297"/>
    </location>
</feature>
<evidence type="ECO:0000256" key="32">
    <source>
        <dbReference type="ARBA" id="ARBA00032946"/>
    </source>
</evidence>
<dbReference type="EC" id="2.4.3.6" evidence="42"/>
<comment type="catalytic activity">
    <reaction evidence="45">
        <text>a ganglioside GT1c (d18:1(4E)) + CMP-N-acetyl-beta-neuraminate = a ganglioside GQ1c (d18:1(4E)) + CMP + H(+)</text>
        <dbReference type="Rhea" id="RHEA:47588"/>
        <dbReference type="ChEBI" id="CHEBI:15378"/>
        <dbReference type="ChEBI" id="CHEBI:57812"/>
        <dbReference type="ChEBI" id="CHEBI:60377"/>
        <dbReference type="ChEBI" id="CHEBI:87789"/>
        <dbReference type="ChEBI" id="CHEBI:87791"/>
    </reaction>
    <physiologicalReaction direction="left-to-right" evidence="45">
        <dbReference type="Rhea" id="RHEA:47589"/>
    </physiologicalReaction>
</comment>
<keyword evidence="19" id="KW-0007">Acetylation</keyword>
<evidence type="ECO:0000256" key="44">
    <source>
        <dbReference type="ARBA" id="ARBA00051975"/>
    </source>
</evidence>
<dbReference type="InterPro" id="IPR008594">
    <property type="entry name" value="DcpS/DCS2"/>
</dbReference>
<dbReference type="GO" id="GO:0047288">
    <property type="term" value="F:beta-D-galactosyl-(1-&gt;3)-N-acetyl-beta-D-galactosaminide alpha-2,3- sialyltransferase"/>
    <property type="evidence" value="ECO:0007669"/>
    <property type="project" value="UniProtKB-EC"/>
</dbReference>
<comment type="similarity">
    <text evidence="6">Belongs to the HIT family.</text>
</comment>
<dbReference type="GO" id="GO:0000290">
    <property type="term" value="P:deadenylation-dependent decapping of nuclear-transcribed mRNA"/>
    <property type="evidence" value="ECO:0007669"/>
    <property type="project" value="InterPro"/>
</dbReference>
<evidence type="ECO:0000256" key="14">
    <source>
        <dbReference type="ARBA" id="ARBA00022679"/>
    </source>
</evidence>
<evidence type="ECO:0000256" key="12">
    <source>
        <dbReference type="ARBA" id="ARBA00022664"/>
    </source>
</evidence>
<evidence type="ECO:0000256" key="34">
    <source>
        <dbReference type="ARBA" id="ARBA00039106"/>
    </source>
</evidence>
<evidence type="ECO:0000256" key="52">
    <source>
        <dbReference type="SAM" id="Phobius"/>
    </source>
</evidence>